<proteinExistence type="predicted"/>
<evidence type="ECO:0000313" key="2">
    <source>
        <dbReference type="Proteomes" id="UP000092482"/>
    </source>
</evidence>
<evidence type="ECO:0000313" key="1">
    <source>
        <dbReference type="EMBL" id="ANS78309.1"/>
    </source>
</evidence>
<dbReference type="AlphaFoldDB" id="A0A1B1NA54"/>
<keyword evidence="2" id="KW-1185">Reference proteome</keyword>
<gene>
    <name evidence="1" type="ORF">SGUI_0913</name>
</gene>
<protein>
    <submittedName>
        <fullName evidence="1">Uncharacterized protein</fullName>
    </submittedName>
</protein>
<reference evidence="1 2" key="1">
    <citation type="submission" date="2016-03" db="EMBL/GenBank/DDBJ databases">
        <title>Shallow-sea hydrothermal system.</title>
        <authorList>
            <person name="Tang K."/>
        </authorList>
    </citation>
    <scope>NUCLEOTIDE SEQUENCE [LARGE SCALE GENOMIC DNA]</scope>
    <source>
        <strain evidence="1 2">JLT9</strain>
    </source>
</reference>
<dbReference type="EMBL" id="CP014989">
    <property type="protein sequence ID" value="ANS78309.1"/>
    <property type="molecule type" value="Genomic_DNA"/>
</dbReference>
<accession>A0A1B1NA54</accession>
<dbReference type="KEGG" id="serj:SGUI_0913"/>
<dbReference type="Proteomes" id="UP000092482">
    <property type="component" value="Chromosome"/>
</dbReference>
<name>A0A1B1NA54_9MICO</name>
<organism evidence="1 2">
    <name type="scientific">Serinicoccus hydrothermalis</name>
    <dbReference type="NCBI Taxonomy" id="1758689"/>
    <lineage>
        <taxon>Bacteria</taxon>
        <taxon>Bacillati</taxon>
        <taxon>Actinomycetota</taxon>
        <taxon>Actinomycetes</taxon>
        <taxon>Micrococcales</taxon>
        <taxon>Ornithinimicrobiaceae</taxon>
        <taxon>Serinicoccus</taxon>
    </lineage>
</organism>
<sequence>MHTYDWSAVGPGPRAYLDFPPFPPDHLASSLDHLATLVAGSR</sequence>